<proteinExistence type="predicted"/>
<keyword evidence="2" id="KW-1185">Reference proteome</keyword>
<gene>
    <name evidence="1" type="ORF">ACFWSS_22370</name>
</gene>
<comment type="caution">
    <text evidence="1">The sequence shown here is derived from an EMBL/GenBank/DDBJ whole genome shotgun (WGS) entry which is preliminary data.</text>
</comment>
<evidence type="ECO:0000313" key="2">
    <source>
        <dbReference type="Proteomes" id="UP001598251"/>
    </source>
</evidence>
<dbReference type="EMBL" id="JBHXOF010000014">
    <property type="protein sequence ID" value="MFD4215623.1"/>
    <property type="molecule type" value="Genomic_DNA"/>
</dbReference>
<evidence type="ECO:0000313" key="1">
    <source>
        <dbReference type="EMBL" id="MFD4215623.1"/>
    </source>
</evidence>
<dbReference type="RefSeq" id="WP_280929286.1">
    <property type="nucleotide sequence ID" value="NZ_JBHXLY010000038.1"/>
</dbReference>
<dbReference type="Proteomes" id="UP001598251">
    <property type="component" value="Unassembled WGS sequence"/>
</dbReference>
<sequence>MSAGIRVLRGNPDHEELAAVTAVLLALAARDEASLRAALARPGAAWALRAGSHRTAGAWASAPRPTWQPPL</sequence>
<reference evidence="1 2" key="1">
    <citation type="submission" date="2024-09" db="EMBL/GenBank/DDBJ databases">
        <title>The Natural Products Discovery Center: Release of the First 8490 Sequenced Strains for Exploring Actinobacteria Biosynthetic Diversity.</title>
        <authorList>
            <person name="Kalkreuter E."/>
            <person name="Kautsar S.A."/>
            <person name="Yang D."/>
            <person name="Bader C.D."/>
            <person name="Teijaro C.N."/>
            <person name="Fluegel L."/>
            <person name="Davis C.M."/>
            <person name="Simpson J.R."/>
            <person name="Lauterbach L."/>
            <person name="Steele A.D."/>
            <person name="Gui C."/>
            <person name="Meng S."/>
            <person name="Li G."/>
            <person name="Viehrig K."/>
            <person name="Ye F."/>
            <person name="Su P."/>
            <person name="Kiefer A.F."/>
            <person name="Nichols A."/>
            <person name="Cepeda A.J."/>
            <person name="Yan W."/>
            <person name="Fan B."/>
            <person name="Jiang Y."/>
            <person name="Adhikari A."/>
            <person name="Zheng C.-J."/>
            <person name="Schuster L."/>
            <person name="Cowan T.M."/>
            <person name="Smanski M.J."/>
            <person name="Chevrette M.G."/>
            <person name="De Carvalho L.P.S."/>
            <person name="Shen B."/>
        </authorList>
    </citation>
    <scope>NUCLEOTIDE SEQUENCE [LARGE SCALE GENOMIC DNA]</scope>
    <source>
        <strain evidence="1 2">NPDC058546</strain>
    </source>
</reference>
<accession>A0ABW6EK02</accession>
<dbReference type="InterPro" id="IPR032716">
    <property type="entry name" value="ACC_epsilon"/>
</dbReference>
<name>A0ABW6EK02_9ACTN</name>
<organism evidence="1 2">
    <name type="scientific">Streptomyces sindenensis</name>
    <dbReference type="NCBI Taxonomy" id="67363"/>
    <lineage>
        <taxon>Bacteria</taxon>
        <taxon>Bacillati</taxon>
        <taxon>Actinomycetota</taxon>
        <taxon>Actinomycetes</taxon>
        <taxon>Kitasatosporales</taxon>
        <taxon>Streptomycetaceae</taxon>
        <taxon>Streptomyces</taxon>
    </lineage>
</organism>
<dbReference type="Pfam" id="PF13822">
    <property type="entry name" value="ACC_epsilon"/>
    <property type="match status" value="1"/>
</dbReference>
<protein>
    <submittedName>
        <fullName evidence="1">Acyl-CoA carboxylase subunit epsilon</fullName>
    </submittedName>
</protein>